<dbReference type="Proteomes" id="UP000095283">
    <property type="component" value="Unplaced"/>
</dbReference>
<feature type="compositionally biased region" description="Polar residues" evidence="5">
    <location>
        <begin position="96"/>
        <end position="110"/>
    </location>
</feature>
<dbReference type="GO" id="GO:0005634">
    <property type="term" value="C:nucleus"/>
    <property type="evidence" value="ECO:0007669"/>
    <property type="project" value="UniProtKB-SubCell"/>
</dbReference>
<feature type="region of interest" description="Disordered" evidence="5">
    <location>
        <begin position="268"/>
        <end position="291"/>
    </location>
</feature>
<dbReference type="Pfam" id="PF00250">
    <property type="entry name" value="Forkhead"/>
    <property type="match status" value="1"/>
</dbReference>
<dbReference type="InterPro" id="IPR001766">
    <property type="entry name" value="Fork_head_dom"/>
</dbReference>
<dbReference type="InterPro" id="IPR050211">
    <property type="entry name" value="FOX_domain-containing"/>
</dbReference>
<comment type="subcellular location">
    <subcellularLocation>
        <location evidence="1 4">Nucleus</location>
    </subcellularLocation>
</comment>
<feature type="domain" description="Fork-head" evidence="6">
    <location>
        <begin position="167"/>
        <end position="265"/>
    </location>
</feature>
<evidence type="ECO:0000256" key="5">
    <source>
        <dbReference type="SAM" id="MobiDB-lite"/>
    </source>
</evidence>
<dbReference type="SMART" id="SM00339">
    <property type="entry name" value="FH"/>
    <property type="match status" value="1"/>
</dbReference>
<dbReference type="AlphaFoldDB" id="A0A1I7XN80"/>
<keyword evidence="7" id="KW-1185">Reference proteome</keyword>
<name>A0A1I7XN80_HETBA</name>
<evidence type="ECO:0000256" key="4">
    <source>
        <dbReference type="PROSITE-ProRule" id="PRU00089"/>
    </source>
</evidence>
<dbReference type="PROSITE" id="PS00658">
    <property type="entry name" value="FORK_HEAD_2"/>
    <property type="match status" value="1"/>
</dbReference>
<feature type="region of interest" description="Disordered" evidence="5">
    <location>
        <begin position="310"/>
        <end position="341"/>
    </location>
</feature>
<evidence type="ECO:0000259" key="6">
    <source>
        <dbReference type="PROSITE" id="PS50039"/>
    </source>
</evidence>
<dbReference type="PANTHER" id="PTHR11829:SF380">
    <property type="entry name" value="PROTEIN FORK HEAD"/>
    <property type="match status" value="1"/>
</dbReference>
<keyword evidence="3 4" id="KW-0539">Nucleus</keyword>
<reference evidence="8" key="1">
    <citation type="submission" date="2016-11" db="UniProtKB">
        <authorList>
            <consortium name="WormBaseParasite"/>
        </authorList>
    </citation>
    <scope>IDENTIFICATION</scope>
</reference>
<dbReference type="FunFam" id="1.10.10.10:FF:000042">
    <property type="entry name" value="hepatocyte nuclear factor 3-beta"/>
    <property type="match status" value="1"/>
</dbReference>
<sequence length="435" mass="47603">MLPSNLAATSSTAAIDAASLYQTTTVAQTGLQGMSAQEYAASVQPTYSTNANPYPSYQWPNPINGLPLNTLGTYSPYTNNYTSAQMNNTYTSFRMSGGMTSPMGNNKSRLGTSRSASGGSTGTNVSASSAPTASPARGHNAYGGGDQQLTNSELAKIRRTGNYGHAKPPYSYISLITMAIQQSPTHKLTLSEIYNWIMELFPYYRQNQQRSGRGWQNSIRHSLSFNDCFVKIARTPDKPGKGSFWTLHELCGNMFENGCYLRRQKRFKVKEREPSRKKRNNQNHQANNNAAIKEELVDNYVKDEDVKHDIGQNMTNGTQDVKDNSDQPLQPISLSAPSSLSQPTSVISTVGTLGAQTATVNPYSYQSMLYNPTDFSTTGALPGLTVPAAFSINNLMDSTKAFDYYNYQTPQSTTAEYPGYTLYSSTTNPNTAANL</sequence>
<dbReference type="GO" id="GO:0009653">
    <property type="term" value="P:anatomical structure morphogenesis"/>
    <property type="evidence" value="ECO:0007669"/>
    <property type="project" value="TreeGrafter"/>
</dbReference>
<dbReference type="InterPro" id="IPR036390">
    <property type="entry name" value="WH_DNA-bd_sf"/>
</dbReference>
<dbReference type="GO" id="GO:0030154">
    <property type="term" value="P:cell differentiation"/>
    <property type="evidence" value="ECO:0007669"/>
    <property type="project" value="TreeGrafter"/>
</dbReference>
<dbReference type="InterPro" id="IPR030456">
    <property type="entry name" value="TF_fork_head_CS_2"/>
</dbReference>
<organism evidence="7 8">
    <name type="scientific">Heterorhabditis bacteriophora</name>
    <name type="common">Entomopathogenic nematode worm</name>
    <dbReference type="NCBI Taxonomy" id="37862"/>
    <lineage>
        <taxon>Eukaryota</taxon>
        <taxon>Metazoa</taxon>
        <taxon>Ecdysozoa</taxon>
        <taxon>Nematoda</taxon>
        <taxon>Chromadorea</taxon>
        <taxon>Rhabditida</taxon>
        <taxon>Rhabditina</taxon>
        <taxon>Rhabditomorpha</taxon>
        <taxon>Strongyloidea</taxon>
        <taxon>Heterorhabditidae</taxon>
        <taxon>Heterorhabditis</taxon>
    </lineage>
</organism>
<dbReference type="PROSITE" id="PS50039">
    <property type="entry name" value="FORK_HEAD_3"/>
    <property type="match status" value="1"/>
</dbReference>
<proteinExistence type="predicted"/>
<evidence type="ECO:0000256" key="2">
    <source>
        <dbReference type="ARBA" id="ARBA00023125"/>
    </source>
</evidence>
<dbReference type="GO" id="GO:0000981">
    <property type="term" value="F:DNA-binding transcription factor activity, RNA polymerase II-specific"/>
    <property type="evidence" value="ECO:0007669"/>
    <property type="project" value="TreeGrafter"/>
</dbReference>
<feature type="compositionally biased region" description="Low complexity" evidence="5">
    <location>
        <begin position="111"/>
        <end position="136"/>
    </location>
</feature>
<dbReference type="PRINTS" id="PR00053">
    <property type="entry name" value="FORKHEAD"/>
</dbReference>
<feature type="DNA-binding region" description="Fork-head" evidence="4">
    <location>
        <begin position="167"/>
        <end position="265"/>
    </location>
</feature>
<feature type="compositionally biased region" description="Basic residues" evidence="5">
    <location>
        <begin position="268"/>
        <end position="281"/>
    </location>
</feature>
<dbReference type="InterPro" id="IPR036388">
    <property type="entry name" value="WH-like_DNA-bd_sf"/>
</dbReference>
<evidence type="ECO:0000256" key="1">
    <source>
        <dbReference type="ARBA" id="ARBA00004123"/>
    </source>
</evidence>
<feature type="compositionally biased region" description="Low complexity" evidence="5">
    <location>
        <begin position="282"/>
        <end position="291"/>
    </location>
</feature>
<dbReference type="WBParaSite" id="Hba_19194">
    <property type="protein sequence ID" value="Hba_19194"/>
    <property type="gene ID" value="Hba_19194"/>
</dbReference>
<dbReference type="GO" id="GO:0000978">
    <property type="term" value="F:RNA polymerase II cis-regulatory region sequence-specific DNA binding"/>
    <property type="evidence" value="ECO:0007669"/>
    <property type="project" value="TreeGrafter"/>
</dbReference>
<keyword evidence="2 4" id="KW-0238">DNA-binding</keyword>
<evidence type="ECO:0000256" key="3">
    <source>
        <dbReference type="ARBA" id="ARBA00023242"/>
    </source>
</evidence>
<dbReference type="PANTHER" id="PTHR11829">
    <property type="entry name" value="FORKHEAD BOX PROTEIN"/>
    <property type="match status" value="1"/>
</dbReference>
<dbReference type="PROSITE" id="PS00657">
    <property type="entry name" value="FORK_HEAD_1"/>
    <property type="match status" value="1"/>
</dbReference>
<dbReference type="Gene3D" id="1.10.10.10">
    <property type="entry name" value="Winged helix-like DNA-binding domain superfamily/Winged helix DNA-binding domain"/>
    <property type="match status" value="1"/>
</dbReference>
<dbReference type="InterPro" id="IPR018122">
    <property type="entry name" value="TF_fork_head_CS_1"/>
</dbReference>
<feature type="compositionally biased region" description="Polar residues" evidence="5">
    <location>
        <begin position="326"/>
        <end position="341"/>
    </location>
</feature>
<protein>
    <submittedName>
        <fullName evidence="8">Fork-head domain-containing protein</fullName>
    </submittedName>
</protein>
<dbReference type="SUPFAM" id="SSF46785">
    <property type="entry name" value="Winged helix' DNA-binding domain"/>
    <property type="match status" value="1"/>
</dbReference>
<evidence type="ECO:0000313" key="7">
    <source>
        <dbReference type="Proteomes" id="UP000095283"/>
    </source>
</evidence>
<evidence type="ECO:0000313" key="8">
    <source>
        <dbReference type="WBParaSite" id="Hba_19194"/>
    </source>
</evidence>
<accession>A0A1I7XN80</accession>
<feature type="region of interest" description="Disordered" evidence="5">
    <location>
        <begin position="96"/>
        <end position="148"/>
    </location>
</feature>